<dbReference type="PRINTS" id="PR01805">
    <property type="entry name" value="VACJLIPOPROT"/>
</dbReference>
<reference evidence="5 6" key="2">
    <citation type="submission" date="2018-02" db="EMBL/GenBank/DDBJ databases">
        <title>Subsurface microbial communities from deep shales in Ohio and West Virginia, USA.</title>
        <authorList>
            <person name="Wrighton K."/>
        </authorList>
    </citation>
    <scope>NUCLEOTIDE SEQUENCE [LARGE SCALE GENOMIC DNA]</scope>
    <source>
        <strain evidence="5 6">UTICA-S1B9</strain>
    </source>
</reference>
<evidence type="ECO:0000313" key="4">
    <source>
        <dbReference type="EMBL" id="PPK52695.1"/>
    </source>
</evidence>
<name>A0A2S6G926_9GAMM</name>
<dbReference type="Proteomes" id="UP000239446">
    <property type="component" value="Unassembled WGS sequence"/>
</dbReference>
<evidence type="ECO:0000256" key="2">
    <source>
        <dbReference type="ARBA" id="ARBA00022729"/>
    </source>
</evidence>
<gene>
    <name evidence="5" type="ORF">B0H24_1004165</name>
    <name evidence="4" type="ORF">BY455_10410</name>
</gene>
<dbReference type="EMBL" id="PTIT01000004">
    <property type="protein sequence ID" value="PPK52695.1"/>
    <property type="molecule type" value="Genomic_DNA"/>
</dbReference>
<dbReference type="InterPro" id="IPR007428">
    <property type="entry name" value="MlaA"/>
</dbReference>
<evidence type="ECO:0000313" key="5">
    <source>
        <dbReference type="EMBL" id="PPK55759.1"/>
    </source>
</evidence>
<keyword evidence="5" id="KW-0449">Lipoprotein</keyword>
<dbReference type="PANTHER" id="PTHR30035:SF3">
    <property type="entry name" value="INTERMEMBRANE PHOSPHOLIPID TRANSPORT SYSTEM LIPOPROTEIN MLAA"/>
    <property type="match status" value="1"/>
</dbReference>
<organism evidence="5 6">
    <name type="scientific">Marinobacter persicus</name>
    <dbReference type="NCBI Taxonomy" id="930118"/>
    <lineage>
        <taxon>Bacteria</taxon>
        <taxon>Pseudomonadati</taxon>
        <taxon>Pseudomonadota</taxon>
        <taxon>Gammaproteobacteria</taxon>
        <taxon>Pseudomonadales</taxon>
        <taxon>Marinobacteraceae</taxon>
        <taxon>Marinobacter</taxon>
    </lineage>
</organism>
<reference evidence="4 7" key="1">
    <citation type="submission" date="2018-02" db="EMBL/GenBank/DDBJ databases">
        <title>Deep subsurface shale carbon reservoir microbial communities from Ohio and West Virginia, USA.</title>
        <authorList>
            <person name="Wrighton K."/>
        </authorList>
    </citation>
    <scope>NUCLEOTIDE SEQUENCE [LARGE SCALE GENOMIC DNA]</scope>
    <source>
        <strain evidence="4 7">UTICA-S1B6</strain>
    </source>
</reference>
<comment type="caution">
    <text evidence="5">The sequence shown here is derived from an EMBL/GenBank/DDBJ whole genome shotgun (WGS) entry which is preliminary data.</text>
</comment>
<keyword evidence="2 3" id="KW-0732">Signal</keyword>
<dbReference type="RefSeq" id="WP_374953535.1">
    <property type="nucleotide sequence ID" value="NZ_PTIT01000004.1"/>
</dbReference>
<evidence type="ECO:0000313" key="7">
    <source>
        <dbReference type="Proteomes" id="UP000239648"/>
    </source>
</evidence>
<sequence length="261" mass="29335">MEKTYFSRGLSSAVISLAFLVLWSHAAVAQNVQEPMDPAKAPKISEDDPFESWNRKVFAFNDGVDRWFLRPVAKAYRTVTPDLVDRGVTNFFNNLGEVSNFTNSVLQGKGESAVVAFGRFTFNTIFGLGGIFDVATSFDLPERNEDFGQTLGVWGVTSGPYLVLPLLGPSTPRHTTGFLTDSFVLPSAWDEIEDPDRYYLRALQIIDVRADLIPVEGMISGDRYTFMRNAFLQRREFLLNDGKITDDPFANDDEDLMLEDF</sequence>
<accession>A0A2S6G926</accession>
<comment type="similarity">
    <text evidence="1">Belongs to the MlaA family.</text>
</comment>
<keyword evidence="7" id="KW-1185">Reference proteome</keyword>
<feature type="chain" id="PRO_5015437479" evidence="3">
    <location>
        <begin position="30"/>
        <end position="261"/>
    </location>
</feature>
<dbReference type="STRING" id="930118.SAMN05216429_105163"/>
<dbReference type="Pfam" id="PF04333">
    <property type="entry name" value="MlaA"/>
    <property type="match status" value="1"/>
</dbReference>
<dbReference type="Proteomes" id="UP000239648">
    <property type="component" value="Unassembled WGS sequence"/>
</dbReference>
<feature type="signal peptide" evidence="3">
    <location>
        <begin position="1"/>
        <end position="29"/>
    </location>
</feature>
<protein>
    <submittedName>
        <fullName evidence="5">Phospholipid-binding lipoprotein MlaA</fullName>
    </submittedName>
</protein>
<dbReference type="GO" id="GO:0016020">
    <property type="term" value="C:membrane"/>
    <property type="evidence" value="ECO:0007669"/>
    <property type="project" value="InterPro"/>
</dbReference>
<dbReference type="EMBL" id="PTIU01000004">
    <property type="protein sequence ID" value="PPK55759.1"/>
    <property type="molecule type" value="Genomic_DNA"/>
</dbReference>
<evidence type="ECO:0000256" key="3">
    <source>
        <dbReference type="SAM" id="SignalP"/>
    </source>
</evidence>
<proteinExistence type="inferred from homology"/>
<dbReference type="PANTHER" id="PTHR30035">
    <property type="entry name" value="LIPOPROTEIN VACJ-RELATED"/>
    <property type="match status" value="1"/>
</dbReference>
<evidence type="ECO:0000256" key="1">
    <source>
        <dbReference type="ARBA" id="ARBA00010634"/>
    </source>
</evidence>
<evidence type="ECO:0000313" key="6">
    <source>
        <dbReference type="Proteomes" id="UP000239446"/>
    </source>
</evidence>
<dbReference type="GO" id="GO:0120010">
    <property type="term" value="P:intermembrane phospholipid transfer"/>
    <property type="evidence" value="ECO:0007669"/>
    <property type="project" value="TreeGrafter"/>
</dbReference>
<dbReference type="AlphaFoldDB" id="A0A2S6G926"/>